<dbReference type="EMBL" id="JAWRVI010000022">
    <property type="protein sequence ID" value="KAK4088902.1"/>
    <property type="molecule type" value="Genomic_DNA"/>
</dbReference>
<keyword evidence="3" id="KW-1185">Reference proteome</keyword>
<comment type="caution">
    <text evidence="2">The sequence shown here is derived from an EMBL/GenBank/DDBJ whole genome shotgun (WGS) entry which is preliminary data.</text>
</comment>
<accession>A0ABR0BYD6</accession>
<sequence>MDAVQLKTQWGTALGLSRGRSGTSATPAGPLRAGAANQPSPLQGAGPCHWTAVAPVDLCDFAGGGTCTSGTGHQSHPSGTPSPPRGFCHPLRRWNAPHRPSPIPDREMLRHRAIHFARTRRHVRFKFECFWMEDVLQLVDHVLGVDRTCPWLIIPGATASLERWPLLVTGVAGAQSRKPMPSRGT</sequence>
<reference evidence="2 3" key="1">
    <citation type="journal article" date="2024" name="Microbiol. Resour. Announc.">
        <title>Genome annotations for the ascomycete fungi Trichoderma harzianum, Trichoderma aggressivum, and Purpureocillium lilacinum.</title>
        <authorList>
            <person name="Beijen E.P.W."/>
            <person name="Ohm R.A."/>
        </authorList>
    </citation>
    <scope>NUCLEOTIDE SEQUENCE [LARGE SCALE GENOMIC DNA]</scope>
    <source>
        <strain evidence="2 3">CBS 150709</strain>
    </source>
</reference>
<proteinExistence type="predicted"/>
<organism evidence="2 3">
    <name type="scientific">Purpureocillium lilacinum</name>
    <name type="common">Paecilomyces lilacinus</name>
    <dbReference type="NCBI Taxonomy" id="33203"/>
    <lineage>
        <taxon>Eukaryota</taxon>
        <taxon>Fungi</taxon>
        <taxon>Dikarya</taxon>
        <taxon>Ascomycota</taxon>
        <taxon>Pezizomycotina</taxon>
        <taxon>Sordariomycetes</taxon>
        <taxon>Hypocreomycetidae</taxon>
        <taxon>Hypocreales</taxon>
        <taxon>Ophiocordycipitaceae</taxon>
        <taxon>Purpureocillium</taxon>
    </lineage>
</organism>
<evidence type="ECO:0000256" key="1">
    <source>
        <dbReference type="SAM" id="MobiDB-lite"/>
    </source>
</evidence>
<evidence type="ECO:0000313" key="3">
    <source>
        <dbReference type="Proteomes" id="UP001287286"/>
    </source>
</evidence>
<gene>
    <name evidence="2" type="ORF">Purlil1_6755</name>
</gene>
<feature type="region of interest" description="Disordered" evidence="1">
    <location>
        <begin position="15"/>
        <end position="40"/>
    </location>
</feature>
<dbReference type="Proteomes" id="UP001287286">
    <property type="component" value="Unassembled WGS sequence"/>
</dbReference>
<evidence type="ECO:0000313" key="2">
    <source>
        <dbReference type="EMBL" id="KAK4088902.1"/>
    </source>
</evidence>
<protein>
    <submittedName>
        <fullName evidence="2">Uncharacterized protein</fullName>
    </submittedName>
</protein>
<name>A0ABR0BYD6_PURLI</name>